<reference evidence="1" key="1">
    <citation type="submission" date="2024-12" db="EMBL/GenBank/DDBJ databases">
        <title>Comparative genomics and development of molecular markers within Purpureocillium lilacinum and among Purpureocillium species.</title>
        <authorList>
            <person name="Yeh Z.-Y."/>
            <person name="Ni N.-T."/>
            <person name="Lo P.-H."/>
            <person name="Mushyakhwo K."/>
            <person name="Lin C.-F."/>
            <person name="Nai Y.-S."/>
        </authorList>
    </citation>
    <scope>NUCLEOTIDE SEQUENCE</scope>
    <source>
        <strain evidence="1">NCHU-NPUST-175</strain>
    </source>
</reference>
<dbReference type="EMBL" id="JBGNUJ010000012">
    <property type="protein sequence ID" value="KAL3952581.1"/>
    <property type="molecule type" value="Genomic_DNA"/>
</dbReference>
<dbReference type="Proteomes" id="UP001638806">
    <property type="component" value="Unassembled WGS sequence"/>
</dbReference>
<proteinExistence type="predicted"/>
<organism evidence="1 2">
    <name type="scientific">Purpureocillium lilacinum</name>
    <name type="common">Paecilomyces lilacinus</name>
    <dbReference type="NCBI Taxonomy" id="33203"/>
    <lineage>
        <taxon>Eukaryota</taxon>
        <taxon>Fungi</taxon>
        <taxon>Dikarya</taxon>
        <taxon>Ascomycota</taxon>
        <taxon>Pezizomycotina</taxon>
        <taxon>Sordariomycetes</taxon>
        <taxon>Hypocreomycetidae</taxon>
        <taxon>Hypocreales</taxon>
        <taxon>Ophiocordycipitaceae</taxon>
        <taxon>Purpureocillium</taxon>
    </lineage>
</organism>
<evidence type="ECO:0000313" key="1">
    <source>
        <dbReference type="EMBL" id="KAL3952581.1"/>
    </source>
</evidence>
<keyword evidence="2" id="KW-1185">Reference proteome</keyword>
<evidence type="ECO:0000313" key="2">
    <source>
        <dbReference type="Proteomes" id="UP001638806"/>
    </source>
</evidence>
<comment type="caution">
    <text evidence="1">The sequence shown here is derived from an EMBL/GenBank/DDBJ whole genome shotgun (WGS) entry which is preliminary data.</text>
</comment>
<accession>A0ACC4D8N4</accession>
<sequence>MGYPGLNSAIVKSRHDQDIRVAKLWWDDKRYHGPRAENHHANPRETPTRAHVLYDANRGSPLTATSAQRAIISTSSLSSQGTTTSDLQCNLGYTPEANVDTHEGHHFRLACAGGLFASSGCCAGREAGSWPAPKSSVRQMDRDEPTTSGTLRLETTGCPACQRRMANFADHQQAAPE</sequence>
<protein>
    <submittedName>
        <fullName evidence="1">Uncharacterized protein</fullName>
    </submittedName>
</protein>
<name>A0ACC4D8N4_PURLI</name>
<gene>
    <name evidence="1" type="ORF">ACCO45_012524</name>
</gene>